<proteinExistence type="predicted"/>
<reference evidence="1 2" key="1">
    <citation type="submission" date="2016-10" db="EMBL/GenBank/DDBJ databases">
        <authorList>
            <person name="de Groot N.N."/>
        </authorList>
    </citation>
    <scope>NUCLEOTIDE SEQUENCE [LARGE SCALE GENOMIC DNA]</scope>
    <source>
        <strain evidence="1 2">DSM 19803</strain>
    </source>
</reference>
<organism evidence="1 2">
    <name type="scientific">Psychroflexus sediminis</name>
    <dbReference type="NCBI Taxonomy" id="470826"/>
    <lineage>
        <taxon>Bacteria</taxon>
        <taxon>Pseudomonadati</taxon>
        <taxon>Bacteroidota</taxon>
        <taxon>Flavobacteriia</taxon>
        <taxon>Flavobacteriales</taxon>
        <taxon>Flavobacteriaceae</taxon>
        <taxon>Psychroflexus</taxon>
    </lineage>
</organism>
<dbReference type="Pfam" id="PF08907">
    <property type="entry name" value="DUF1853"/>
    <property type="match status" value="1"/>
</dbReference>
<dbReference type="EMBL" id="FNCW01000013">
    <property type="protein sequence ID" value="SDG97274.1"/>
    <property type="molecule type" value="Genomic_DNA"/>
</dbReference>
<gene>
    <name evidence="1" type="ORF">SAMN04488027_11320</name>
</gene>
<protein>
    <recommendedName>
        <fullName evidence="3">DUF1853 domain-containing protein</fullName>
    </recommendedName>
</protein>
<dbReference type="RefSeq" id="WP_093369082.1">
    <property type="nucleotide sequence ID" value="NZ_FNCW01000013.1"/>
</dbReference>
<dbReference type="Proteomes" id="UP000199296">
    <property type="component" value="Unassembled WGS sequence"/>
</dbReference>
<accession>A0A1G7YLK1</accession>
<name>A0A1G7YLK1_9FLAO</name>
<dbReference type="OrthoDB" id="1466769at2"/>
<keyword evidence="2" id="KW-1185">Reference proteome</keyword>
<dbReference type="InterPro" id="IPR015003">
    <property type="entry name" value="DUF1853"/>
</dbReference>
<sequence>METKDSDLQVLNQYQGFMNAKLMIDQLPDSTIPAFEFERLEDIRQIDNFPYDEARVFNFLGKRAEVFFRYYLNLSNRYDEIAYSLQILNDKITIGEFDFLCQDVVQNEILHVELVNKIYLYDDSLHENPDYCWIGPNKRDRLIDKLDKLKSQQFPLLYHPKAESSLHKFNIDPWKVKQRICFKSILFLPEHCNIRFYATNLEAVAGYFYTLSQFLSKKWKHQSFFIPKKINWFTDETRHTNWYSYSKVLLKLQEFMENKQSVMLFRRNKKGETHKFFVVWW</sequence>
<dbReference type="AlphaFoldDB" id="A0A1G7YLK1"/>
<evidence type="ECO:0008006" key="3">
    <source>
        <dbReference type="Google" id="ProtNLM"/>
    </source>
</evidence>
<dbReference type="STRING" id="470826.SAMN04488027_11320"/>
<evidence type="ECO:0000313" key="2">
    <source>
        <dbReference type="Proteomes" id="UP000199296"/>
    </source>
</evidence>
<evidence type="ECO:0000313" key="1">
    <source>
        <dbReference type="EMBL" id="SDG97274.1"/>
    </source>
</evidence>